<keyword evidence="1" id="KW-1185">Reference proteome</keyword>
<dbReference type="Proteomes" id="UP000504611">
    <property type="component" value="Unplaced"/>
</dbReference>
<proteinExistence type="predicted"/>
<organism evidence="1 2">
    <name type="scientific">Notothenia coriiceps</name>
    <name type="common">black rockcod</name>
    <dbReference type="NCBI Taxonomy" id="8208"/>
    <lineage>
        <taxon>Eukaryota</taxon>
        <taxon>Metazoa</taxon>
        <taxon>Chordata</taxon>
        <taxon>Craniata</taxon>
        <taxon>Vertebrata</taxon>
        <taxon>Euteleostomi</taxon>
        <taxon>Actinopterygii</taxon>
        <taxon>Neopterygii</taxon>
        <taxon>Teleostei</taxon>
        <taxon>Neoteleostei</taxon>
        <taxon>Acanthomorphata</taxon>
        <taxon>Eupercaria</taxon>
        <taxon>Perciformes</taxon>
        <taxon>Notothenioidei</taxon>
        <taxon>Nototheniidae</taxon>
        <taxon>Notothenia</taxon>
    </lineage>
</organism>
<dbReference type="AlphaFoldDB" id="A0A6I9MVL3"/>
<name>A0A6I9MVL3_9TELE</name>
<sequence>FFKQSWCLALYHDRFSDFEQELQQITSHTGDVSGQTVEDGVSPALLQDRSPAAEVRAAVRSSAVRYLSFNRNLLPMFAGPGQL</sequence>
<accession>A0A6I9MVL3</accession>
<reference evidence="2" key="1">
    <citation type="submission" date="2025-08" db="UniProtKB">
        <authorList>
            <consortium name="RefSeq"/>
        </authorList>
    </citation>
    <scope>IDENTIFICATION</scope>
    <source>
        <tissue evidence="2">Muscle</tissue>
    </source>
</reference>
<dbReference type="KEGG" id="ncc:104946004"/>
<dbReference type="GeneID" id="104946004"/>
<gene>
    <name evidence="2" type="primary">LOC104946004</name>
</gene>
<protein>
    <submittedName>
        <fullName evidence="2">Uncharacterized protein C20orf26-like</fullName>
    </submittedName>
</protein>
<evidence type="ECO:0000313" key="1">
    <source>
        <dbReference type="Proteomes" id="UP000504611"/>
    </source>
</evidence>
<evidence type="ECO:0000313" key="2">
    <source>
        <dbReference type="RefSeq" id="XP_010770044.1"/>
    </source>
</evidence>
<feature type="non-terminal residue" evidence="2">
    <location>
        <position position="1"/>
    </location>
</feature>
<dbReference type="RefSeq" id="XP_010770044.1">
    <property type="nucleotide sequence ID" value="XM_010771742.1"/>
</dbReference>
<dbReference type="OrthoDB" id="382863at2759"/>